<comment type="caution">
    <text evidence="2">The sequence shown here is derived from an EMBL/GenBank/DDBJ whole genome shotgun (WGS) entry which is preliminary data.</text>
</comment>
<evidence type="ECO:0000313" key="3">
    <source>
        <dbReference type="Proteomes" id="UP001218218"/>
    </source>
</evidence>
<keyword evidence="1" id="KW-0472">Membrane</keyword>
<evidence type="ECO:0000313" key="2">
    <source>
        <dbReference type="EMBL" id="KAJ7351357.1"/>
    </source>
</evidence>
<feature type="transmembrane region" description="Helical" evidence="1">
    <location>
        <begin position="75"/>
        <end position="94"/>
    </location>
</feature>
<evidence type="ECO:0000256" key="1">
    <source>
        <dbReference type="SAM" id="Phobius"/>
    </source>
</evidence>
<dbReference type="EMBL" id="JARIHO010000013">
    <property type="protein sequence ID" value="KAJ7351357.1"/>
    <property type="molecule type" value="Genomic_DNA"/>
</dbReference>
<dbReference type="AlphaFoldDB" id="A0AAD7A7I6"/>
<sequence>MFAALYTPPMMYLLTKYQRRAEHPLSRVCENIIFIWFLGSSWLCADFLAAGFLFVRGASCPPSRLLSLRCSPLALGLFLPLVSFAIFVHAMRLIMARARAMYGVEMVTLPPSPPPPPKLVPAWQLGRISGLELEIRAECAKPAGPLSV</sequence>
<protein>
    <submittedName>
        <fullName evidence="2">Uncharacterized protein</fullName>
    </submittedName>
</protein>
<feature type="transmembrane region" description="Helical" evidence="1">
    <location>
        <begin position="33"/>
        <end position="55"/>
    </location>
</feature>
<gene>
    <name evidence="2" type="ORF">DFH08DRAFT_860303</name>
</gene>
<proteinExistence type="predicted"/>
<keyword evidence="1" id="KW-1133">Transmembrane helix</keyword>
<organism evidence="2 3">
    <name type="scientific">Mycena albidolilacea</name>
    <dbReference type="NCBI Taxonomy" id="1033008"/>
    <lineage>
        <taxon>Eukaryota</taxon>
        <taxon>Fungi</taxon>
        <taxon>Dikarya</taxon>
        <taxon>Basidiomycota</taxon>
        <taxon>Agaricomycotina</taxon>
        <taxon>Agaricomycetes</taxon>
        <taxon>Agaricomycetidae</taxon>
        <taxon>Agaricales</taxon>
        <taxon>Marasmiineae</taxon>
        <taxon>Mycenaceae</taxon>
        <taxon>Mycena</taxon>
    </lineage>
</organism>
<keyword evidence="3" id="KW-1185">Reference proteome</keyword>
<dbReference type="Proteomes" id="UP001218218">
    <property type="component" value="Unassembled WGS sequence"/>
</dbReference>
<keyword evidence="1" id="KW-0812">Transmembrane</keyword>
<name>A0AAD7A7I6_9AGAR</name>
<reference evidence="2" key="1">
    <citation type="submission" date="2023-03" db="EMBL/GenBank/DDBJ databases">
        <title>Massive genome expansion in bonnet fungi (Mycena s.s.) driven by repeated elements and novel gene families across ecological guilds.</title>
        <authorList>
            <consortium name="Lawrence Berkeley National Laboratory"/>
            <person name="Harder C.B."/>
            <person name="Miyauchi S."/>
            <person name="Viragh M."/>
            <person name="Kuo A."/>
            <person name="Thoen E."/>
            <person name="Andreopoulos B."/>
            <person name="Lu D."/>
            <person name="Skrede I."/>
            <person name="Drula E."/>
            <person name="Henrissat B."/>
            <person name="Morin E."/>
            <person name="Kohler A."/>
            <person name="Barry K."/>
            <person name="LaButti K."/>
            <person name="Morin E."/>
            <person name="Salamov A."/>
            <person name="Lipzen A."/>
            <person name="Mereny Z."/>
            <person name="Hegedus B."/>
            <person name="Baldrian P."/>
            <person name="Stursova M."/>
            <person name="Weitz H."/>
            <person name="Taylor A."/>
            <person name="Grigoriev I.V."/>
            <person name="Nagy L.G."/>
            <person name="Martin F."/>
            <person name="Kauserud H."/>
        </authorList>
    </citation>
    <scope>NUCLEOTIDE SEQUENCE</scope>
    <source>
        <strain evidence="2">CBHHK002</strain>
    </source>
</reference>
<accession>A0AAD7A7I6</accession>